<dbReference type="AlphaFoldDB" id="A0A382W5K0"/>
<dbReference type="PRINTS" id="PR00080">
    <property type="entry name" value="SDRFAMILY"/>
</dbReference>
<keyword evidence="2" id="KW-0560">Oxidoreductase</keyword>
<dbReference type="GO" id="GO:0016616">
    <property type="term" value="F:oxidoreductase activity, acting on the CH-OH group of donors, NAD or NADP as acceptor"/>
    <property type="evidence" value="ECO:0007669"/>
    <property type="project" value="TreeGrafter"/>
</dbReference>
<dbReference type="PROSITE" id="PS00061">
    <property type="entry name" value="ADH_SHORT"/>
    <property type="match status" value="1"/>
</dbReference>
<dbReference type="Pfam" id="PF00106">
    <property type="entry name" value="adh_short"/>
    <property type="match status" value="1"/>
</dbReference>
<evidence type="ECO:0008006" key="4">
    <source>
        <dbReference type="Google" id="ProtNLM"/>
    </source>
</evidence>
<accession>A0A382W5K0</accession>
<feature type="non-terminal residue" evidence="3">
    <location>
        <position position="1"/>
    </location>
</feature>
<dbReference type="CDD" id="cd05233">
    <property type="entry name" value="SDR_c"/>
    <property type="match status" value="1"/>
</dbReference>
<reference evidence="3" key="1">
    <citation type="submission" date="2018-05" db="EMBL/GenBank/DDBJ databases">
        <authorList>
            <person name="Lanie J.A."/>
            <person name="Ng W.-L."/>
            <person name="Kazmierczak K.M."/>
            <person name="Andrzejewski T.M."/>
            <person name="Davidsen T.M."/>
            <person name="Wayne K.J."/>
            <person name="Tettelin H."/>
            <person name="Glass J.I."/>
            <person name="Rusch D."/>
            <person name="Podicherti R."/>
            <person name="Tsui H.-C.T."/>
            <person name="Winkler M.E."/>
        </authorList>
    </citation>
    <scope>NUCLEOTIDE SEQUENCE</scope>
</reference>
<dbReference type="Gene3D" id="3.40.50.720">
    <property type="entry name" value="NAD(P)-binding Rossmann-like Domain"/>
    <property type="match status" value="1"/>
</dbReference>
<protein>
    <recommendedName>
        <fullName evidence="4">SDR family oxidoreductase</fullName>
    </recommendedName>
</protein>
<dbReference type="EMBL" id="UINC01157133">
    <property type="protein sequence ID" value="SVD53954.1"/>
    <property type="molecule type" value="Genomic_DNA"/>
</dbReference>
<comment type="similarity">
    <text evidence="1">Belongs to the short-chain dehydrogenases/reductases (SDR) family.</text>
</comment>
<sequence>VNNAGIGGGNQISETRTETFDQVINTNLRGTFFCCRAGFRQMRNQGVGGIIINVSSVCGVDAWSGTGSYSASKYGVMGITKALADEGRDYKIKASAICPGGVASSLVDRSVEEIEASGAISPYDVAETVIYLASLSSNTVVHQVIVDRIGAEW</sequence>
<dbReference type="SUPFAM" id="SSF51735">
    <property type="entry name" value="NAD(P)-binding Rossmann-fold domains"/>
    <property type="match status" value="1"/>
</dbReference>
<evidence type="ECO:0000256" key="1">
    <source>
        <dbReference type="ARBA" id="ARBA00006484"/>
    </source>
</evidence>
<dbReference type="PANTHER" id="PTHR42760:SF37">
    <property type="entry name" value="CLAVALDEHYDE DEHYDROGENASE"/>
    <property type="match status" value="1"/>
</dbReference>
<proteinExistence type="inferred from homology"/>
<dbReference type="InterPro" id="IPR020904">
    <property type="entry name" value="Sc_DH/Rdtase_CS"/>
</dbReference>
<dbReference type="InterPro" id="IPR036291">
    <property type="entry name" value="NAD(P)-bd_dom_sf"/>
</dbReference>
<evidence type="ECO:0000313" key="3">
    <source>
        <dbReference type="EMBL" id="SVD53954.1"/>
    </source>
</evidence>
<evidence type="ECO:0000256" key="2">
    <source>
        <dbReference type="ARBA" id="ARBA00023002"/>
    </source>
</evidence>
<organism evidence="3">
    <name type="scientific">marine metagenome</name>
    <dbReference type="NCBI Taxonomy" id="408172"/>
    <lineage>
        <taxon>unclassified sequences</taxon>
        <taxon>metagenomes</taxon>
        <taxon>ecological metagenomes</taxon>
    </lineage>
</organism>
<dbReference type="PRINTS" id="PR00081">
    <property type="entry name" value="GDHRDH"/>
</dbReference>
<gene>
    <name evidence="3" type="ORF">METZ01_LOCUS406808</name>
</gene>
<dbReference type="InterPro" id="IPR002347">
    <property type="entry name" value="SDR_fam"/>
</dbReference>
<dbReference type="PANTHER" id="PTHR42760">
    <property type="entry name" value="SHORT-CHAIN DEHYDROGENASES/REDUCTASES FAMILY MEMBER"/>
    <property type="match status" value="1"/>
</dbReference>
<name>A0A382W5K0_9ZZZZ</name>